<evidence type="ECO:0000256" key="1">
    <source>
        <dbReference type="SAM" id="Phobius"/>
    </source>
</evidence>
<dbReference type="InParanoid" id="A0A165FTK1"/>
<evidence type="ECO:0000313" key="3">
    <source>
        <dbReference type="Proteomes" id="UP000077266"/>
    </source>
</evidence>
<keyword evidence="1" id="KW-1133">Transmembrane helix</keyword>
<organism evidence="2 3">
    <name type="scientific">Exidia glandulosa HHB12029</name>
    <dbReference type="NCBI Taxonomy" id="1314781"/>
    <lineage>
        <taxon>Eukaryota</taxon>
        <taxon>Fungi</taxon>
        <taxon>Dikarya</taxon>
        <taxon>Basidiomycota</taxon>
        <taxon>Agaricomycotina</taxon>
        <taxon>Agaricomycetes</taxon>
        <taxon>Auriculariales</taxon>
        <taxon>Exidiaceae</taxon>
        <taxon>Exidia</taxon>
    </lineage>
</organism>
<reference evidence="2 3" key="1">
    <citation type="journal article" date="2016" name="Mol. Biol. Evol.">
        <title>Comparative Genomics of Early-Diverging Mushroom-Forming Fungi Provides Insights into the Origins of Lignocellulose Decay Capabilities.</title>
        <authorList>
            <person name="Nagy L.G."/>
            <person name="Riley R."/>
            <person name="Tritt A."/>
            <person name="Adam C."/>
            <person name="Daum C."/>
            <person name="Floudas D."/>
            <person name="Sun H."/>
            <person name="Yadav J.S."/>
            <person name="Pangilinan J."/>
            <person name="Larsson K.H."/>
            <person name="Matsuura K."/>
            <person name="Barry K."/>
            <person name="Labutti K."/>
            <person name="Kuo R."/>
            <person name="Ohm R.A."/>
            <person name="Bhattacharya S.S."/>
            <person name="Shirouzu T."/>
            <person name="Yoshinaga Y."/>
            <person name="Martin F.M."/>
            <person name="Grigoriev I.V."/>
            <person name="Hibbett D.S."/>
        </authorList>
    </citation>
    <scope>NUCLEOTIDE SEQUENCE [LARGE SCALE GENOMIC DNA]</scope>
    <source>
        <strain evidence="2 3">HHB12029</strain>
    </source>
</reference>
<keyword evidence="1" id="KW-0812">Transmembrane</keyword>
<keyword evidence="3" id="KW-1185">Reference proteome</keyword>
<accession>A0A165FTK1</accession>
<keyword evidence="1" id="KW-0472">Membrane</keyword>
<gene>
    <name evidence="2" type="ORF">EXIGLDRAFT_771701</name>
</gene>
<dbReference type="Proteomes" id="UP000077266">
    <property type="component" value="Unassembled WGS sequence"/>
</dbReference>
<name>A0A165FTK1_EXIGL</name>
<proteinExistence type="predicted"/>
<sequence>MTVELEHCRASVDSGGSEETLLRLSMDELDFVDSVPRPKGARSQGRVTVVAVFVCAIMVGAIVLVSTRWQSARKFGPCGQILVRRFESYTGLGSEYGVFLRAAALSAEMGWTVVPVTTDWIYGDLDNFFVPPLYGCTLPADLLDDVSTYKEFGTEGWERADRLRLTRNFHQLLHLDGLIRNRSIDADGMRRLDMKQRLWSLDDEHLTLPYGESVPHGVDKAFLEQADALKRLWVPNARMQAQIDRLATRVGLDEARSTRRPVVAVQVRLGDKKTELGDLQRVGSHMRLYASTPVPRSSVNLTDARSDDMNVYFQAIQVAIGRLYEADLTPGAFPRPSKRYGSSQYP</sequence>
<dbReference type="AlphaFoldDB" id="A0A165FTK1"/>
<feature type="transmembrane region" description="Helical" evidence="1">
    <location>
        <begin position="47"/>
        <end position="69"/>
    </location>
</feature>
<dbReference type="EMBL" id="KV426071">
    <property type="protein sequence ID" value="KZV89510.1"/>
    <property type="molecule type" value="Genomic_DNA"/>
</dbReference>
<evidence type="ECO:0000313" key="2">
    <source>
        <dbReference type="EMBL" id="KZV89510.1"/>
    </source>
</evidence>
<protein>
    <submittedName>
        <fullName evidence="2">Uncharacterized protein</fullName>
    </submittedName>
</protein>